<keyword evidence="2" id="KW-0479">Metal-binding</keyword>
<organism evidence="6 7">
    <name type="scientific">[Candida] anglica</name>
    <dbReference type="NCBI Taxonomy" id="148631"/>
    <lineage>
        <taxon>Eukaryota</taxon>
        <taxon>Fungi</taxon>
        <taxon>Dikarya</taxon>
        <taxon>Ascomycota</taxon>
        <taxon>Saccharomycotina</taxon>
        <taxon>Pichiomycetes</taxon>
        <taxon>Debaryomycetaceae</taxon>
        <taxon>Kurtzmaniella</taxon>
    </lineage>
</organism>
<feature type="signal peptide" evidence="4">
    <location>
        <begin position="1"/>
        <end position="16"/>
    </location>
</feature>
<evidence type="ECO:0000256" key="3">
    <source>
        <dbReference type="ARBA" id="ARBA00022801"/>
    </source>
</evidence>
<name>A0ABP0EE61_9ASCO</name>
<evidence type="ECO:0000313" key="6">
    <source>
        <dbReference type="EMBL" id="CAK7911063.1"/>
    </source>
</evidence>
<feature type="domain" description="Survival protein SurE-like phosphatase/nucleotidase" evidence="5">
    <location>
        <begin position="20"/>
        <end position="222"/>
    </location>
</feature>
<dbReference type="EMBL" id="OZ004258">
    <property type="protein sequence ID" value="CAK7911063.1"/>
    <property type="molecule type" value="Genomic_DNA"/>
</dbReference>
<dbReference type="InterPro" id="IPR030048">
    <property type="entry name" value="SurE"/>
</dbReference>
<dbReference type="PANTHER" id="PTHR30457">
    <property type="entry name" value="5'-NUCLEOTIDASE SURE"/>
    <property type="match status" value="1"/>
</dbReference>
<dbReference type="NCBIfam" id="TIGR00087">
    <property type="entry name" value="surE"/>
    <property type="match status" value="1"/>
</dbReference>
<comment type="similarity">
    <text evidence="1">Belongs to the SurE nucleotidase family.</text>
</comment>
<sequence>MLFFLQFLSISTVVLAAKTILLTNDDGWASTNIRATYRDLKSAGYDVILVAPVSQRSGWGGKFDVPQTKELLNDGEFGYVKKGAPSWGQDQDDKNIWYFNGTPSSCVSFALDYLFPEYYSDKTIDYVFAGPNEGPNLTPGFFTVSGTMGATYSAIYRGIPAVSFSGSDFNNSFFKDSLNNDESNPANIYAKKVVEIAQKLSNASTPLPPRTGLSINFPKVGTLKSSCTNPVWQYTRVDGSCIFQQNMAYNKDSGLMKLGVECYDVQSGYKVDDYGLAGEYSVYLADNCTTTLSVFSTEYDASQDEIQTIHNILNLA</sequence>
<dbReference type="SUPFAM" id="SSF64167">
    <property type="entry name" value="SurE-like"/>
    <property type="match status" value="1"/>
</dbReference>
<dbReference type="InterPro" id="IPR036523">
    <property type="entry name" value="SurE-like_sf"/>
</dbReference>
<evidence type="ECO:0000256" key="1">
    <source>
        <dbReference type="ARBA" id="ARBA00011062"/>
    </source>
</evidence>
<feature type="chain" id="PRO_5047003562" evidence="4">
    <location>
        <begin position="17"/>
        <end position="316"/>
    </location>
</feature>
<keyword evidence="3" id="KW-0378">Hydrolase</keyword>
<dbReference type="Gene3D" id="3.40.1210.10">
    <property type="entry name" value="Survival protein SurE-like phosphatase/nucleotidase"/>
    <property type="match status" value="1"/>
</dbReference>
<keyword evidence="4" id="KW-0732">Signal</keyword>
<evidence type="ECO:0000256" key="2">
    <source>
        <dbReference type="ARBA" id="ARBA00022723"/>
    </source>
</evidence>
<dbReference type="PANTHER" id="PTHR30457:SF0">
    <property type="entry name" value="PHOSPHATASE, PUTATIVE (AFU_ORTHOLOGUE AFUA_4G01070)-RELATED"/>
    <property type="match status" value="1"/>
</dbReference>
<accession>A0ABP0EE61</accession>
<reference evidence="6 7" key="1">
    <citation type="submission" date="2024-01" db="EMBL/GenBank/DDBJ databases">
        <authorList>
            <consortium name="Genoscope - CEA"/>
            <person name="William W."/>
        </authorList>
    </citation>
    <scope>NUCLEOTIDE SEQUENCE [LARGE SCALE GENOMIC DNA]</scope>
    <source>
        <strain evidence="6 7">29B2s-10</strain>
    </source>
</reference>
<evidence type="ECO:0000313" key="7">
    <source>
        <dbReference type="Proteomes" id="UP001497600"/>
    </source>
</evidence>
<dbReference type="Pfam" id="PF01975">
    <property type="entry name" value="SurE"/>
    <property type="match status" value="1"/>
</dbReference>
<dbReference type="InterPro" id="IPR002828">
    <property type="entry name" value="SurE-like_Pase/nucleotidase"/>
</dbReference>
<evidence type="ECO:0000259" key="5">
    <source>
        <dbReference type="Pfam" id="PF01975"/>
    </source>
</evidence>
<evidence type="ECO:0000256" key="4">
    <source>
        <dbReference type="SAM" id="SignalP"/>
    </source>
</evidence>
<gene>
    <name evidence="6" type="primary">PHO2</name>
    <name evidence="6" type="ORF">CAAN4_F00716</name>
</gene>
<keyword evidence="7" id="KW-1185">Reference proteome</keyword>
<dbReference type="Proteomes" id="UP001497600">
    <property type="component" value="Chromosome F"/>
</dbReference>
<proteinExistence type="inferred from homology"/>
<protein>
    <submittedName>
        <fullName evidence="6">Acid phosphatase</fullName>
    </submittedName>
</protein>